<dbReference type="RefSeq" id="WP_143649478.1">
    <property type="nucleotide sequence ID" value="NZ_JABJXA010000062.1"/>
</dbReference>
<dbReference type="InterPro" id="IPR018713">
    <property type="entry name" value="MPAB/Lcp_cat_dom"/>
</dbReference>
<feature type="domain" description="ER-bound oxygenase mpaB/mpaB'/Rubber oxygenase catalytic" evidence="1">
    <location>
        <begin position="117"/>
        <end position="314"/>
    </location>
</feature>
<protein>
    <submittedName>
        <fullName evidence="3">DUF2236 domain-containing protein</fullName>
    </submittedName>
</protein>
<dbReference type="PANTHER" id="PTHR37539">
    <property type="entry name" value="SECRETED PROTEIN-RELATED"/>
    <property type="match status" value="1"/>
</dbReference>
<organism evidence="3 4">
    <name type="scientific">Streptomyces alkaliterrae</name>
    <dbReference type="NCBI Taxonomy" id="2213162"/>
    <lineage>
        <taxon>Bacteria</taxon>
        <taxon>Bacillati</taxon>
        <taxon>Actinomycetota</taxon>
        <taxon>Actinomycetes</taxon>
        <taxon>Kitasatosporales</taxon>
        <taxon>Streptomycetaceae</taxon>
        <taxon>Streptomyces</taxon>
    </lineage>
</organism>
<reference evidence="2" key="3">
    <citation type="journal article" name="Syst. Appl. Microbiol.">
        <title>Streptomyces alkaliterrae sp. nov., isolated from an alkaline soil, and emended descriptions of Streptomyces alkaliphilus, Streptomyces calidiresistens and Streptomyces durbertensis.</title>
        <authorList>
            <person name="Swiecimska M."/>
            <person name="Golinska P."/>
            <person name="Nouioui I."/>
            <person name="Wypij M."/>
            <person name="Rai M."/>
            <person name="Sangal V."/>
            <person name="Goodfellow M."/>
        </authorList>
    </citation>
    <scope>NUCLEOTIDE SEQUENCE</scope>
    <source>
        <strain evidence="2">OF8</strain>
    </source>
</reference>
<dbReference type="Proteomes" id="UP000517765">
    <property type="component" value="Unassembled WGS sequence"/>
</dbReference>
<gene>
    <name evidence="3" type="ORF">FNX44_018955</name>
    <name evidence="2" type="ORF">H3147_12660</name>
</gene>
<evidence type="ECO:0000259" key="1">
    <source>
        <dbReference type="Pfam" id="PF09995"/>
    </source>
</evidence>
<keyword evidence="4" id="KW-1185">Reference proteome</keyword>
<dbReference type="Proteomes" id="UP000320857">
    <property type="component" value="Unassembled WGS sequence"/>
</dbReference>
<dbReference type="EMBL" id="VJYK02000217">
    <property type="protein sequence ID" value="MQS03914.1"/>
    <property type="molecule type" value="Genomic_DNA"/>
</dbReference>
<evidence type="ECO:0000313" key="2">
    <source>
        <dbReference type="EMBL" id="MBB1259678.1"/>
    </source>
</evidence>
<dbReference type="AlphaFoldDB" id="A0A5P0YUC3"/>
<evidence type="ECO:0000313" key="4">
    <source>
        <dbReference type="Proteomes" id="UP000320857"/>
    </source>
</evidence>
<comment type="caution">
    <text evidence="3">The sequence shown here is derived from an EMBL/GenBank/DDBJ whole genome shotgun (WGS) entry which is preliminary data.</text>
</comment>
<sequence length="372" mass="40501">MRVPAMKWTDELLDPLRKTGDPLADAAIEEIYALGRQEQVREALLVLEGNSDAVPDGLPPKLEEYFTRSAVLPEWADTRLTAQGQGLLGRYQGHITTTLLCGSLPLCYSCGDGAQVLHRSTRLTQGVFRRLMETAQFVVDVLEAGSLGPGARGVRTAQKIRLLHATMRYHLSREEDWDASWGVPVNQEDLAATLMTFSVVIPRGLSRLGVELTAQDRDAFFHIWRIIGHVLGVDVKINPSAFDDGAALLDAVVRRQQRPSEAGTLLTKGVLDFIREVLPTPLFAGVGPTLIRHLAGDETADIVSVPPADLTQLALAAQSPLSFGYGKAGDTVPLLAKASNELGLAVFKQGLRLTNKGRRYQWQVPTGLTPTT</sequence>
<dbReference type="OrthoDB" id="7614910at2"/>
<evidence type="ECO:0000313" key="3">
    <source>
        <dbReference type="EMBL" id="MQS03914.1"/>
    </source>
</evidence>
<dbReference type="InterPro" id="IPR037473">
    <property type="entry name" value="Lcp-like"/>
</dbReference>
<reference evidence="5" key="2">
    <citation type="submission" date="2020-05" db="EMBL/GenBank/DDBJ databases">
        <title>Classification of alakaliphilic streptomycetes isolated from an alkaline soil next to Lonar Crater, India and a proposal for the recognition of Streptomyces alkaliterrae sp. nov.</title>
        <authorList>
            <person name="Golinska P."/>
        </authorList>
    </citation>
    <scope>NUCLEOTIDE SEQUENCE [LARGE SCALE GENOMIC DNA]</scope>
    <source>
        <strain evidence="5">OF8</strain>
    </source>
</reference>
<reference evidence="3 4" key="1">
    <citation type="submission" date="2019-10" db="EMBL/GenBank/DDBJ databases">
        <title>Streptomyces sp. nov., a novel actinobacterium isolated from alkaline environment.</title>
        <authorList>
            <person name="Golinska P."/>
        </authorList>
    </citation>
    <scope>NUCLEOTIDE SEQUENCE [LARGE SCALE GENOMIC DNA]</scope>
    <source>
        <strain evidence="3 4">OF1</strain>
    </source>
</reference>
<proteinExistence type="predicted"/>
<dbReference type="GO" id="GO:0016491">
    <property type="term" value="F:oxidoreductase activity"/>
    <property type="evidence" value="ECO:0007669"/>
    <property type="project" value="InterPro"/>
</dbReference>
<name>A0A5P0YUC3_9ACTN</name>
<evidence type="ECO:0000313" key="5">
    <source>
        <dbReference type="Proteomes" id="UP000517765"/>
    </source>
</evidence>
<dbReference type="PANTHER" id="PTHR37539:SF1">
    <property type="entry name" value="ER-BOUND OXYGENASE MPAB_MPAB'_RUBBER OXYGENASE CATALYTIC DOMAIN-CONTAINING PROTEIN"/>
    <property type="match status" value="1"/>
</dbReference>
<accession>A0A5P0YUC3</accession>
<dbReference type="Pfam" id="PF09995">
    <property type="entry name" value="MPAB_Lcp_cat"/>
    <property type="match status" value="1"/>
</dbReference>
<dbReference type="EMBL" id="JABJXA010000062">
    <property type="protein sequence ID" value="MBB1259678.1"/>
    <property type="molecule type" value="Genomic_DNA"/>
</dbReference>